<gene>
    <name evidence="2" type="ORF">KTS45_04745</name>
</gene>
<sequence>MRLIQIRVVDDNLEAVQEVLDGREISYVETEEKSDDEEASLFQFPLPPETVDEVLRELEAAGMDPDRYAVVGSVETSRSNQAATAERHDDRISHDELRGRAIGMNPGAITYYGMTVLSAVVATAGLLLDSPAVVVGSMVIAPQVGSALTASVGTALDDRALVKEGFRDQILGLTLAVVSAAAFGMVLRYGGFVPGQLRVGTVQQISQRISPGFLSMAVGICAGAAGAFGLATALPVSLVGVMIAAALIPAAAAVGIGLAWGIPAIALGAGILLVVNAASVNLAGFSVLWGLGFRPWDWPDGEPTLGTARKYAPTVLALAVLLATFAGASTVTARQMQVETSVNDAVEEVLNEEAYERLRLLSVRTQFGGVSVYELDREVTVEVSRPDDEAYPELAARLDAAVTPAIGQETSVEVSFVDRQTEGA</sequence>
<keyword evidence="1" id="KW-0472">Membrane</keyword>
<feature type="transmembrane region" description="Helical" evidence="1">
    <location>
        <begin position="237"/>
        <end position="260"/>
    </location>
</feature>
<feature type="transmembrane region" description="Helical" evidence="1">
    <location>
        <begin position="212"/>
        <end position="231"/>
    </location>
</feature>
<dbReference type="PANTHER" id="PTHR20992">
    <property type="entry name" value="AT15442P-RELATED"/>
    <property type="match status" value="1"/>
</dbReference>
<dbReference type="PANTHER" id="PTHR20992:SF9">
    <property type="entry name" value="AT15442P-RELATED"/>
    <property type="match status" value="1"/>
</dbReference>
<evidence type="ECO:0000313" key="2">
    <source>
        <dbReference type="EMBL" id="MBV0923501.1"/>
    </source>
</evidence>
<keyword evidence="3" id="KW-1185">Reference proteome</keyword>
<dbReference type="Proteomes" id="UP000766550">
    <property type="component" value="Unassembled WGS sequence"/>
</dbReference>
<evidence type="ECO:0000256" key="1">
    <source>
        <dbReference type="SAM" id="Phobius"/>
    </source>
</evidence>
<protein>
    <submittedName>
        <fullName evidence="2">DUF389 domain-containing protein</fullName>
    </submittedName>
</protein>
<dbReference type="Pfam" id="PF04087">
    <property type="entry name" value="DUF389"/>
    <property type="match status" value="1"/>
</dbReference>
<feature type="transmembrane region" description="Helical" evidence="1">
    <location>
        <begin position="108"/>
        <end position="128"/>
    </location>
</feature>
<reference evidence="2 3" key="1">
    <citation type="submission" date="2021-06" db="EMBL/GenBank/DDBJ databases">
        <title>New haloarchaea isolates fom saline soil.</title>
        <authorList>
            <person name="Duran-Viseras A."/>
            <person name="Sanchez-Porro C.S."/>
            <person name="Ventosa A."/>
        </authorList>
    </citation>
    <scope>NUCLEOTIDE SEQUENCE [LARGE SCALE GENOMIC DNA]</scope>
    <source>
        <strain evidence="2 3">JCM 183640</strain>
    </source>
</reference>
<feature type="transmembrane region" description="Helical" evidence="1">
    <location>
        <begin position="311"/>
        <end position="331"/>
    </location>
</feature>
<feature type="transmembrane region" description="Helical" evidence="1">
    <location>
        <begin position="267"/>
        <end position="291"/>
    </location>
</feature>
<keyword evidence="1" id="KW-1133">Transmembrane helix</keyword>
<evidence type="ECO:0000313" key="3">
    <source>
        <dbReference type="Proteomes" id="UP000766550"/>
    </source>
</evidence>
<dbReference type="AlphaFoldDB" id="A0A8J8C2H3"/>
<dbReference type="OrthoDB" id="275581at2157"/>
<dbReference type="InterPro" id="IPR005240">
    <property type="entry name" value="DUF389"/>
</dbReference>
<name>A0A8J8C2H3_9EURY</name>
<proteinExistence type="predicted"/>
<comment type="caution">
    <text evidence="2">The sequence shown here is derived from an EMBL/GenBank/DDBJ whole genome shotgun (WGS) entry which is preliminary data.</text>
</comment>
<dbReference type="EMBL" id="JAHQXF010000001">
    <property type="protein sequence ID" value="MBV0923501.1"/>
    <property type="molecule type" value="Genomic_DNA"/>
</dbReference>
<dbReference type="RefSeq" id="WP_162316628.1">
    <property type="nucleotide sequence ID" value="NZ_JAHQXF010000001.1"/>
</dbReference>
<keyword evidence="1" id="KW-0812">Transmembrane</keyword>
<feature type="transmembrane region" description="Helical" evidence="1">
    <location>
        <begin position="170"/>
        <end position="191"/>
    </location>
</feature>
<organism evidence="2 3">
    <name type="scientific">Haloarcula limicola</name>
    <dbReference type="NCBI Taxonomy" id="1429915"/>
    <lineage>
        <taxon>Archaea</taxon>
        <taxon>Methanobacteriati</taxon>
        <taxon>Methanobacteriota</taxon>
        <taxon>Stenosarchaea group</taxon>
        <taxon>Halobacteria</taxon>
        <taxon>Halobacteriales</taxon>
        <taxon>Haloarculaceae</taxon>
        <taxon>Haloarcula</taxon>
    </lineage>
</organism>
<accession>A0A8J8C2H3</accession>